<reference evidence="3 4" key="1">
    <citation type="submission" date="2021-08" db="EMBL/GenBank/DDBJ databases">
        <title>The genome sequence of Chitinophaga sp. B61.</title>
        <authorList>
            <person name="Zhang X."/>
        </authorList>
    </citation>
    <scope>NUCLEOTIDE SEQUENCE [LARGE SCALE GENOMIC DNA]</scope>
    <source>
        <strain evidence="3 4">B61</strain>
    </source>
</reference>
<dbReference type="GO" id="GO:0016829">
    <property type="term" value="F:lyase activity"/>
    <property type="evidence" value="ECO:0007669"/>
    <property type="project" value="UniProtKB-KW"/>
</dbReference>
<accession>A0ABS7GAH2</accession>
<feature type="signal peptide" evidence="1">
    <location>
        <begin position="1"/>
        <end position="20"/>
    </location>
</feature>
<feature type="domain" description="DUF6298" evidence="2">
    <location>
        <begin position="467"/>
        <end position="950"/>
    </location>
</feature>
<evidence type="ECO:0000313" key="4">
    <source>
        <dbReference type="Proteomes" id="UP000812961"/>
    </source>
</evidence>
<evidence type="ECO:0000313" key="3">
    <source>
        <dbReference type="EMBL" id="MBW8684140.1"/>
    </source>
</evidence>
<feature type="chain" id="PRO_5046229765" evidence="1">
    <location>
        <begin position="21"/>
        <end position="1029"/>
    </location>
</feature>
<dbReference type="Pfam" id="PF19815">
    <property type="entry name" value="DUF6298"/>
    <property type="match status" value="1"/>
</dbReference>
<name>A0ABS7GAH2_9BACT</name>
<dbReference type="SUPFAM" id="SSF51126">
    <property type="entry name" value="Pectin lyase-like"/>
    <property type="match status" value="1"/>
</dbReference>
<dbReference type="InterPro" id="IPR011050">
    <property type="entry name" value="Pectin_lyase_fold/virulence"/>
</dbReference>
<dbReference type="InterPro" id="IPR012334">
    <property type="entry name" value="Pectin_lyas_fold"/>
</dbReference>
<dbReference type="Proteomes" id="UP000812961">
    <property type="component" value="Unassembled WGS sequence"/>
</dbReference>
<keyword evidence="4" id="KW-1185">Reference proteome</keyword>
<organism evidence="3 4">
    <name type="scientific">Chitinophaga rhizophila</name>
    <dbReference type="NCBI Taxonomy" id="2866212"/>
    <lineage>
        <taxon>Bacteria</taxon>
        <taxon>Pseudomonadati</taxon>
        <taxon>Bacteroidota</taxon>
        <taxon>Chitinophagia</taxon>
        <taxon>Chitinophagales</taxon>
        <taxon>Chitinophagaceae</taxon>
        <taxon>Chitinophaga</taxon>
    </lineage>
</organism>
<dbReference type="InterPro" id="IPR046265">
    <property type="entry name" value="DUF6298"/>
</dbReference>
<proteinExistence type="predicted"/>
<evidence type="ECO:0000259" key="2">
    <source>
        <dbReference type="Pfam" id="PF19815"/>
    </source>
</evidence>
<dbReference type="RefSeq" id="WP_220249336.1">
    <property type="nucleotide sequence ID" value="NZ_JAICCF010000001.1"/>
</dbReference>
<dbReference type="EMBL" id="JAICCF010000001">
    <property type="protein sequence ID" value="MBW8684140.1"/>
    <property type="molecule type" value="Genomic_DNA"/>
</dbReference>
<keyword evidence="3" id="KW-0456">Lyase</keyword>
<sequence length="1029" mass="113586">MAKRILTICIACCLPLLAGAQAKKPKPLPPVSWDKGQLVYQPDDKGNRIPDFSWCGYMAGEQKLPLAPVRVRVLAMEGDATATIQAALDYVAALPLKDGLRGAVVLDKGIFEINGGLHINASGVVLRGSGDSTVLLATGYSREVLVRISGRSDKKLSTPVGITDSYVPVNSSVLHVPEGTTFKVGDEVEVTRPSTASWIQLLGTAHFGGGITALGWKPGDRDIHWSRKIVSIRQNEVTLDVPLTNALDTTYGIATIAAYTWPGRITQSGVENLHCRSIYDTTNLKDEDHCWTAIAIENAADAWVRQVRFEHFAGSAVAVLETARRVTVEDCISTAPVSEIGGQRRYTFFTSGQQTLFQRNYAQHGYHDFAAGFCAAGPNAFVQCTSDMPYSYSGAIDSWASGLLLDNVIVNAQALGFPDRGQDGQGAGWTAANSVLWQCAAARIDCPRPPGAMNWAFGAWAQFAGTGEWYASNEYIQPRSLYYAQLASRIGEKAAERAFLLPDLGDASSSPTPAVAAQLSNEAVQPAITLYEWIGQAAQRTPIPIETKGIRIQEIVQPVSPVAVTGMQIVNGWLVNKGSVLVGERRDVSWWRGNIRPDGIEKSTPHITRFVPGRTGTGLTDNLDSVTAFMTREHVVAMDHNYGLWYERRRDDHERVQRLDGDVWPPFYEQPFARSGEGIGWDGLSKYDLTKYNRWYWWRLQQFAARADRQGQVLIHQQYFQHNIIEAGAHYADFPWRPANNVNNTGFPEPPPYAGGKRIFMSAQFYDTTHPVRNQLHRAYIRQCLDNFRLNHNVIQLISAEFTGPLHFVDFWTDVIAEWKKEKQEHPVIGLSTTKDVQDALLQDAHRAQVIDLIDIRYWHYQENGTAYAPAGGQHLAPRQHARLLKPKRTNEKEVYRAVREYRDKYPGKAVIYSADSYDKYGWAVFMAGGSLASIPSIADPGFLSAAATMHPADMPGLWALTNDHSDYIIYTAGAASINIPGAAAGYHAVWIDPSTGKTILSKKNIKAGTGHALSAPQQGALVLWLVRK</sequence>
<gene>
    <name evidence="3" type="ORF">K1Y79_07300</name>
</gene>
<comment type="caution">
    <text evidence="3">The sequence shown here is derived from an EMBL/GenBank/DDBJ whole genome shotgun (WGS) entry which is preliminary data.</text>
</comment>
<dbReference type="Gene3D" id="2.160.20.10">
    <property type="entry name" value="Single-stranded right-handed beta-helix, Pectin lyase-like"/>
    <property type="match status" value="1"/>
</dbReference>
<keyword evidence="1" id="KW-0732">Signal</keyword>
<protein>
    <submittedName>
        <fullName evidence="3">Pectate lyase</fullName>
    </submittedName>
</protein>
<evidence type="ECO:0000256" key="1">
    <source>
        <dbReference type="SAM" id="SignalP"/>
    </source>
</evidence>